<dbReference type="STRING" id="84035.SAMN05660742_10670"/>
<protein>
    <submittedName>
        <fullName evidence="1">Uncharacterized protein</fullName>
    </submittedName>
</protein>
<keyword evidence="2" id="KW-1185">Reference proteome</keyword>
<proteinExistence type="predicted"/>
<sequence>MPFIKKKYQGPSDSFLDEVLTDVIAYVTDKTIHGDDTWQLIRSLSWPFGTVLKIPNHQDGEYGYMGLMTDKIRVGSSYANWFKQDDILRKEFALNKNGLGISDQTDFSILNGKVTTKIRIPHDVVIRTKYGADGKPIREYSTNYTFNEADSFVFQPTPDIFASDANVLFFSMFKQYQADFDWSELMGNERNKIKAKPLKYYNTKEMRIPFLFDAPNYPGVGCPAIGYSPTCFDMVKNEETQDAAERTRTVYICKDRHRLTLIIHWLDHWDMASVGFFEPFDSQKEYSFPAMALGGTSGVLPLTEIFKESVEYGFRLDYTEKNWSLSHGIPMLPATWWDGSNSFLDGSIYSQVQAMLPNGNWQSFANIGLQEDAYYNKKLGQYYSAHKEPERLPGSKYYIAPFLTDFSAVRSIYNGPIDTIDKENSEQYELEPLLLVMATAANTEQNILGKIPNIYWTASPITRYGLYEENGNTYLAIPSGWVGRKFHIKNFFSVLFGEQQSNERQIAELNRIERLSRNMNCIIKIDERK</sequence>
<dbReference type="Proteomes" id="UP000199662">
    <property type="component" value="Unassembled WGS sequence"/>
</dbReference>
<evidence type="ECO:0000313" key="1">
    <source>
        <dbReference type="EMBL" id="SEJ35117.1"/>
    </source>
</evidence>
<reference evidence="1 2" key="1">
    <citation type="submission" date="2016-10" db="EMBL/GenBank/DDBJ databases">
        <authorList>
            <person name="de Groot N.N."/>
        </authorList>
    </citation>
    <scope>NUCLEOTIDE SEQUENCE [LARGE SCALE GENOMIC DNA]</scope>
    <source>
        <strain evidence="1 2">DSM 2179</strain>
    </source>
</reference>
<dbReference type="RefSeq" id="WP_091830640.1">
    <property type="nucleotide sequence ID" value="NZ_FNZK01000006.1"/>
</dbReference>
<dbReference type="AlphaFoldDB" id="A0A1H6Y7W0"/>
<gene>
    <name evidence="1" type="ORF">SAMN05660742_10670</name>
</gene>
<name>A0A1H6Y7W0_9FIRM</name>
<dbReference type="EMBL" id="FNZK01000006">
    <property type="protein sequence ID" value="SEJ35117.1"/>
    <property type="molecule type" value="Genomic_DNA"/>
</dbReference>
<organism evidence="1 2">
    <name type="scientific">Propionispira arboris</name>
    <dbReference type="NCBI Taxonomy" id="84035"/>
    <lineage>
        <taxon>Bacteria</taxon>
        <taxon>Bacillati</taxon>
        <taxon>Bacillota</taxon>
        <taxon>Negativicutes</taxon>
        <taxon>Selenomonadales</taxon>
        <taxon>Selenomonadaceae</taxon>
        <taxon>Propionispira</taxon>
    </lineage>
</organism>
<accession>A0A1H6Y7W0</accession>
<evidence type="ECO:0000313" key="2">
    <source>
        <dbReference type="Proteomes" id="UP000199662"/>
    </source>
</evidence>